<dbReference type="Gene3D" id="1.20.5.170">
    <property type="match status" value="1"/>
</dbReference>
<gene>
    <name evidence="2" type="ORF">EAUS1353_LOCUS2908</name>
</gene>
<dbReference type="Pfam" id="PF00170">
    <property type="entry name" value="bZIP_1"/>
    <property type="match status" value="1"/>
</dbReference>
<protein>
    <recommendedName>
        <fullName evidence="1">BZIP domain-containing protein</fullName>
    </recommendedName>
</protein>
<dbReference type="SUPFAM" id="SSF57959">
    <property type="entry name" value="Leucine zipper domain"/>
    <property type="match status" value="1"/>
</dbReference>
<accession>A0A7S1TNY1</accession>
<dbReference type="InterPro" id="IPR046347">
    <property type="entry name" value="bZIP_sf"/>
</dbReference>
<evidence type="ECO:0000313" key="2">
    <source>
        <dbReference type="EMBL" id="CAD9241168.1"/>
    </source>
</evidence>
<feature type="domain" description="BZIP" evidence="1">
    <location>
        <begin position="92"/>
        <end position="147"/>
    </location>
</feature>
<evidence type="ECO:0000259" key="1">
    <source>
        <dbReference type="PROSITE" id="PS50217"/>
    </source>
</evidence>
<dbReference type="GO" id="GO:0003700">
    <property type="term" value="F:DNA-binding transcription factor activity"/>
    <property type="evidence" value="ECO:0007669"/>
    <property type="project" value="InterPro"/>
</dbReference>
<dbReference type="EMBL" id="HBGI01004508">
    <property type="protein sequence ID" value="CAD9241168.1"/>
    <property type="molecule type" value="Transcribed_RNA"/>
</dbReference>
<dbReference type="SMART" id="SM00338">
    <property type="entry name" value="BRLZ"/>
    <property type="match status" value="1"/>
</dbReference>
<dbReference type="InterPro" id="IPR004827">
    <property type="entry name" value="bZIP"/>
</dbReference>
<dbReference type="PROSITE" id="PS00036">
    <property type="entry name" value="BZIP_BASIC"/>
    <property type="match status" value="1"/>
</dbReference>
<dbReference type="AlphaFoldDB" id="A0A7S1TNY1"/>
<dbReference type="PROSITE" id="PS50217">
    <property type="entry name" value="BZIP"/>
    <property type="match status" value="1"/>
</dbReference>
<reference evidence="2" key="1">
    <citation type="submission" date="2021-01" db="EMBL/GenBank/DDBJ databases">
        <authorList>
            <person name="Corre E."/>
            <person name="Pelletier E."/>
            <person name="Niang G."/>
            <person name="Scheremetjew M."/>
            <person name="Finn R."/>
            <person name="Kale V."/>
            <person name="Holt S."/>
            <person name="Cochrane G."/>
            <person name="Meng A."/>
            <person name="Brown T."/>
            <person name="Cohen L."/>
        </authorList>
    </citation>
    <scope>NUCLEOTIDE SEQUENCE</scope>
    <source>
        <strain evidence="2">CCMP3124</strain>
    </source>
</reference>
<name>A0A7S1TNY1_9RHOD</name>
<proteinExistence type="predicted"/>
<sequence length="153" mass="16908">MSNPAPMPVVEDDSLAGVYQLNGNMLDELIESMPEVEDAPVSRVDCVSQSEGNGVASLYSEADDPELVPLEGTTAVAVKNMSPQEREIVLLKRKLRNRESARRSREKKDITVQSLLRKNADLERLIGSQKSRIAALRKSNAELRDSLAHPKAR</sequence>
<organism evidence="2">
    <name type="scientific">Erythrolobus australicus</name>
    <dbReference type="NCBI Taxonomy" id="1077150"/>
    <lineage>
        <taxon>Eukaryota</taxon>
        <taxon>Rhodophyta</taxon>
        <taxon>Bangiophyceae</taxon>
        <taxon>Porphyridiales</taxon>
        <taxon>Porphyridiaceae</taxon>
        <taxon>Erythrolobus</taxon>
    </lineage>
</organism>
<dbReference type="CDD" id="cd14686">
    <property type="entry name" value="bZIP"/>
    <property type="match status" value="1"/>
</dbReference>